<gene>
    <name evidence="2" type="ORF">Q428_05410</name>
</gene>
<organism evidence="2 3">
    <name type="scientific">Fervidicella metallireducens AeB</name>
    <dbReference type="NCBI Taxonomy" id="1403537"/>
    <lineage>
        <taxon>Bacteria</taxon>
        <taxon>Bacillati</taxon>
        <taxon>Bacillota</taxon>
        <taxon>Clostridia</taxon>
        <taxon>Eubacteriales</taxon>
        <taxon>Clostridiaceae</taxon>
        <taxon>Fervidicella</taxon>
    </lineage>
</organism>
<name>A0A017RWI7_9CLOT</name>
<dbReference type="Proteomes" id="UP000019681">
    <property type="component" value="Unassembled WGS sequence"/>
</dbReference>
<evidence type="ECO:0000313" key="2">
    <source>
        <dbReference type="EMBL" id="EYE88956.1"/>
    </source>
</evidence>
<evidence type="ECO:0000313" key="3">
    <source>
        <dbReference type="Proteomes" id="UP000019681"/>
    </source>
</evidence>
<dbReference type="Pfam" id="PF14294">
    <property type="entry name" value="DUF4372"/>
    <property type="match status" value="1"/>
</dbReference>
<proteinExistence type="predicted"/>
<dbReference type="AlphaFoldDB" id="A0A017RWI7"/>
<evidence type="ECO:0000259" key="1">
    <source>
        <dbReference type="Pfam" id="PF14294"/>
    </source>
</evidence>
<dbReference type="InterPro" id="IPR025399">
    <property type="entry name" value="DUF4372"/>
</dbReference>
<feature type="domain" description="DUF4372" evidence="1">
    <location>
        <begin position="21"/>
        <end position="71"/>
    </location>
</feature>
<accession>A0A017RWI7</accession>
<protein>
    <recommendedName>
        <fullName evidence="1">DUF4372 domain-containing protein</fullName>
    </recommendedName>
</protein>
<sequence length="102" mass="11806">MLSNKNNKLIFYKLIAENGGSFLEKTIRKYGGDYRCQHFDTRSHINSMIYLNIRGCKSLREVGGELSSNTKLRSLINVPSVAQFSRKIELVIIEFLKIYFII</sequence>
<reference evidence="2 3" key="1">
    <citation type="journal article" date="2014" name="Genome Announc.">
        <title>Draft Genome Sequence of Fervidicella metallireducens Strain AeBT, an Iron-Reducing Thermoanaerobe from the Great Artesian Basin.</title>
        <authorList>
            <person name="Patel B.K."/>
        </authorList>
    </citation>
    <scope>NUCLEOTIDE SEQUENCE [LARGE SCALE GENOMIC DNA]</scope>
    <source>
        <strain evidence="2 3">AeB</strain>
    </source>
</reference>
<keyword evidence="3" id="KW-1185">Reference proteome</keyword>
<dbReference type="OrthoDB" id="29496at2"/>
<comment type="caution">
    <text evidence="2">The sequence shown here is derived from an EMBL/GenBank/DDBJ whole genome shotgun (WGS) entry which is preliminary data.</text>
</comment>
<dbReference type="EMBL" id="AZQP01000011">
    <property type="protein sequence ID" value="EYE88956.1"/>
    <property type="molecule type" value="Genomic_DNA"/>
</dbReference>